<gene>
    <name evidence="1" type="primary">Dana\GF11356</name>
    <name evidence="1" type="synonym">dana_GLEANR_11420</name>
    <name evidence="1" type="ORF">GF11356</name>
</gene>
<dbReference type="Proteomes" id="UP000007801">
    <property type="component" value="Unassembled WGS sequence"/>
</dbReference>
<dbReference type="OMA" id="TDRHYSE"/>
<dbReference type="OrthoDB" id="7863223at2759"/>
<reference evidence="1 2" key="1">
    <citation type="journal article" date="2007" name="Nature">
        <title>Evolution of genes and genomes on the Drosophila phylogeny.</title>
        <authorList>
            <consortium name="Drosophila 12 Genomes Consortium"/>
            <person name="Clark A.G."/>
            <person name="Eisen M.B."/>
            <person name="Smith D.R."/>
            <person name="Bergman C.M."/>
            <person name="Oliver B."/>
            <person name="Markow T.A."/>
            <person name="Kaufman T.C."/>
            <person name="Kellis M."/>
            <person name="Gelbart W."/>
            <person name="Iyer V.N."/>
            <person name="Pollard D.A."/>
            <person name="Sackton T.B."/>
            <person name="Larracuente A.M."/>
            <person name="Singh N.D."/>
            <person name="Abad J.P."/>
            <person name="Abt D.N."/>
            <person name="Adryan B."/>
            <person name="Aguade M."/>
            <person name="Akashi H."/>
            <person name="Anderson W.W."/>
            <person name="Aquadro C.F."/>
            <person name="Ardell D.H."/>
            <person name="Arguello R."/>
            <person name="Artieri C.G."/>
            <person name="Barbash D.A."/>
            <person name="Barker D."/>
            <person name="Barsanti P."/>
            <person name="Batterham P."/>
            <person name="Batzoglou S."/>
            <person name="Begun D."/>
            <person name="Bhutkar A."/>
            <person name="Blanco E."/>
            <person name="Bosak S.A."/>
            <person name="Bradley R.K."/>
            <person name="Brand A.D."/>
            <person name="Brent M.R."/>
            <person name="Brooks A.N."/>
            <person name="Brown R.H."/>
            <person name="Butlin R.K."/>
            <person name="Caggese C."/>
            <person name="Calvi B.R."/>
            <person name="Bernardo de Carvalho A."/>
            <person name="Caspi A."/>
            <person name="Castrezana S."/>
            <person name="Celniker S.E."/>
            <person name="Chang J.L."/>
            <person name="Chapple C."/>
            <person name="Chatterji S."/>
            <person name="Chinwalla A."/>
            <person name="Civetta A."/>
            <person name="Clifton S.W."/>
            <person name="Comeron J.M."/>
            <person name="Costello J.C."/>
            <person name="Coyne J.A."/>
            <person name="Daub J."/>
            <person name="David R.G."/>
            <person name="Delcher A.L."/>
            <person name="Delehaunty K."/>
            <person name="Do C.B."/>
            <person name="Ebling H."/>
            <person name="Edwards K."/>
            <person name="Eickbush T."/>
            <person name="Evans J.D."/>
            <person name="Filipski A."/>
            <person name="Findeiss S."/>
            <person name="Freyhult E."/>
            <person name="Fulton L."/>
            <person name="Fulton R."/>
            <person name="Garcia A.C."/>
            <person name="Gardiner A."/>
            <person name="Garfield D.A."/>
            <person name="Garvin B.E."/>
            <person name="Gibson G."/>
            <person name="Gilbert D."/>
            <person name="Gnerre S."/>
            <person name="Godfrey J."/>
            <person name="Good R."/>
            <person name="Gotea V."/>
            <person name="Gravely B."/>
            <person name="Greenberg A.J."/>
            <person name="Griffiths-Jones S."/>
            <person name="Gross S."/>
            <person name="Guigo R."/>
            <person name="Gustafson E.A."/>
            <person name="Haerty W."/>
            <person name="Hahn M.W."/>
            <person name="Halligan D.L."/>
            <person name="Halpern A.L."/>
            <person name="Halter G.M."/>
            <person name="Han M.V."/>
            <person name="Heger A."/>
            <person name="Hillier L."/>
            <person name="Hinrichs A.S."/>
            <person name="Holmes I."/>
            <person name="Hoskins R.A."/>
            <person name="Hubisz M.J."/>
            <person name="Hultmark D."/>
            <person name="Huntley M.A."/>
            <person name="Jaffe D.B."/>
            <person name="Jagadeeshan S."/>
            <person name="Jeck W.R."/>
            <person name="Johnson J."/>
            <person name="Jones C.D."/>
            <person name="Jordan W.C."/>
            <person name="Karpen G.H."/>
            <person name="Kataoka E."/>
            <person name="Keightley P.D."/>
            <person name="Kheradpour P."/>
            <person name="Kirkness E.F."/>
            <person name="Koerich L.B."/>
            <person name="Kristiansen K."/>
            <person name="Kudrna D."/>
            <person name="Kulathinal R.J."/>
            <person name="Kumar S."/>
            <person name="Kwok R."/>
            <person name="Lander E."/>
            <person name="Langley C.H."/>
            <person name="Lapoint R."/>
            <person name="Lazzaro B.P."/>
            <person name="Lee S.J."/>
            <person name="Levesque L."/>
            <person name="Li R."/>
            <person name="Lin C.F."/>
            <person name="Lin M.F."/>
            <person name="Lindblad-Toh K."/>
            <person name="Llopart A."/>
            <person name="Long M."/>
            <person name="Low L."/>
            <person name="Lozovsky E."/>
            <person name="Lu J."/>
            <person name="Luo M."/>
            <person name="Machado C.A."/>
            <person name="Makalowski W."/>
            <person name="Marzo M."/>
            <person name="Matsuda M."/>
            <person name="Matzkin L."/>
            <person name="McAllister B."/>
            <person name="McBride C.S."/>
            <person name="McKernan B."/>
            <person name="McKernan K."/>
            <person name="Mendez-Lago M."/>
            <person name="Minx P."/>
            <person name="Mollenhauer M.U."/>
            <person name="Montooth K."/>
            <person name="Mount S.M."/>
            <person name="Mu X."/>
            <person name="Myers E."/>
            <person name="Negre B."/>
            <person name="Newfeld S."/>
            <person name="Nielsen R."/>
            <person name="Noor M.A."/>
            <person name="O'Grady P."/>
            <person name="Pachter L."/>
            <person name="Papaceit M."/>
            <person name="Parisi M.J."/>
            <person name="Parisi M."/>
            <person name="Parts L."/>
            <person name="Pedersen J.S."/>
            <person name="Pesole G."/>
            <person name="Phillippy A.M."/>
            <person name="Ponting C.P."/>
            <person name="Pop M."/>
            <person name="Porcelli D."/>
            <person name="Powell J.R."/>
            <person name="Prohaska S."/>
            <person name="Pruitt K."/>
            <person name="Puig M."/>
            <person name="Quesneville H."/>
            <person name="Ram K.R."/>
            <person name="Rand D."/>
            <person name="Rasmussen M.D."/>
            <person name="Reed L.K."/>
            <person name="Reenan R."/>
            <person name="Reily A."/>
            <person name="Remington K.A."/>
            <person name="Rieger T.T."/>
            <person name="Ritchie M.G."/>
            <person name="Robin C."/>
            <person name="Rogers Y.H."/>
            <person name="Rohde C."/>
            <person name="Rozas J."/>
            <person name="Rubenfield M.J."/>
            <person name="Ruiz A."/>
            <person name="Russo S."/>
            <person name="Salzberg S.L."/>
            <person name="Sanchez-Gracia A."/>
            <person name="Saranga D.J."/>
            <person name="Sato H."/>
            <person name="Schaeffer S.W."/>
            <person name="Schatz M.C."/>
            <person name="Schlenke T."/>
            <person name="Schwartz R."/>
            <person name="Segarra C."/>
            <person name="Singh R.S."/>
            <person name="Sirot L."/>
            <person name="Sirota M."/>
            <person name="Sisneros N.B."/>
            <person name="Smith C.D."/>
            <person name="Smith T.F."/>
            <person name="Spieth J."/>
            <person name="Stage D.E."/>
            <person name="Stark A."/>
            <person name="Stephan W."/>
            <person name="Strausberg R.L."/>
            <person name="Strempel S."/>
            <person name="Sturgill D."/>
            <person name="Sutton G."/>
            <person name="Sutton G.G."/>
            <person name="Tao W."/>
            <person name="Teichmann S."/>
            <person name="Tobari Y.N."/>
            <person name="Tomimura Y."/>
            <person name="Tsolas J.M."/>
            <person name="Valente V.L."/>
            <person name="Venter E."/>
            <person name="Venter J.C."/>
            <person name="Vicario S."/>
            <person name="Vieira F.G."/>
            <person name="Vilella A.J."/>
            <person name="Villasante A."/>
            <person name="Walenz B."/>
            <person name="Wang J."/>
            <person name="Wasserman M."/>
            <person name="Watts T."/>
            <person name="Wilson D."/>
            <person name="Wilson R.K."/>
            <person name="Wing R.A."/>
            <person name="Wolfner M.F."/>
            <person name="Wong A."/>
            <person name="Wong G.K."/>
            <person name="Wu C.I."/>
            <person name="Wu G."/>
            <person name="Yamamoto D."/>
            <person name="Yang H.P."/>
            <person name="Yang S.P."/>
            <person name="Yorke J.A."/>
            <person name="Yoshida K."/>
            <person name="Zdobnov E."/>
            <person name="Zhang P."/>
            <person name="Zhang Y."/>
            <person name="Zimin A.V."/>
            <person name="Baldwin J."/>
            <person name="Abdouelleil A."/>
            <person name="Abdulkadir J."/>
            <person name="Abebe A."/>
            <person name="Abera B."/>
            <person name="Abreu J."/>
            <person name="Acer S.C."/>
            <person name="Aftuck L."/>
            <person name="Alexander A."/>
            <person name="An P."/>
            <person name="Anderson E."/>
            <person name="Anderson S."/>
            <person name="Arachi H."/>
            <person name="Azer M."/>
            <person name="Bachantsang P."/>
            <person name="Barry A."/>
            <person name="Bayul T."/>
            <person name="Berlin A."/>
            <person name="Bessette D."/>
            <person name="Bloom T."/>
            <person name="Blye J."/>
            <person name="Boguslavskiy L."/>
            <person name="Bonnet C."/>
            <person name="Boukhgalter B."/>
            <person name="Bourzgui I."/>
            <person name="Brown A."/>
            <person name="Cahill P."/>
            <person name="Channer S."/>
            <person name="Cheshatsang Y."/>
            <person name="Chuda L."/>
            <person name="Citroen M."/>
            <person name="Collymore A."/>
            <person name="Cooke P."/>
            <person name="Costello M."/>
            <person name="D'Aco K."/>
            <person name="Daza R."/>
            <person name="De Haan G."/>
            <person name="DeGray S."/>
            <person name="DeMaso C."/>
            <person name="Dhargay N."/>
            <person name="Dooley K."/>
            <person name="Dooley E."/>
            <person name="Doricent M."/>
            <person name="Dorje P."/>
            <person name="Dorjee K."/>
            <person name="Dupes A."/>
            <person name="Elong R."/>
            <person name="Falk J."/>
            <person name="Farina A."/>
            <person name="Faro S."/>
            <person name="Ferguson D."/>
            <person name="Fisher S."/>
            <person name="Foley C.D."/>
            <person name="Franke A."/>
            <person name="Friedrich D."/>
            <person name="Gadbois L."/>
            <person name="Gearin G."/>
            <person name="Gearin C.R."/>
            <person name="Giannoukos G."/>
            <person name="Goode T."/>
            <person name="Graham J."/>
            <person name="Grandbois E."/>
            <person name="Grewal S."/>
            <person name="Gyaltsen K."/>
            <person name="Hafez N."/>
            <person name="Hagos B."/>
            <person name="Hall J."/>
            <person name="Henson C."/>
            <person name="Hollinger A."/>
            <person name="Honan T."/>
            <person name="Huard M.D."/>
            <person name="Hughes L."/>
            <person name="Hurhula B."/>
            <person name="Husby M.E."/>
            <person name="Kamat A."/>
            <person name="Kanga B."/>
            <person name="Kashin S."/>
            <person name="Khazanovich D."/>
            <person name="Kisner P."/>
            <person name="Lance K."/>
            <person name="Lara M."/>
            <person name="Lee W."/>
            <person name="Lennon N."/>
            <person name="Letendre F."/>
            <person name="LeVine R."/>
            <person name="Lipovsky A."/>
            <person name="Liu X."/>
            <person name="Liu J."/>
            <person name="Liu S."/>
            <person name="Lokyitsang T."/>
            <person name="Lokyitsang Y."/>
            <person name="Lubonja R."/>
            <person name="Lui A."/>
            <person name="MacDonald P."/>
            <person name="Magnisalis V."/>
            <person name="Maru K."/>
            <person name="Matthews C."/>
            <person name="McCusker W."/>
            <person name="McDonough S."/>
            <person name="Mehta T."/>
            <person name="Meldrim J."/>
            <person name="Meneus L."/>
            <person name="Mihai O."/>
            <person name="Mihalev A."/>
            <person name="Mihova T."/>
            <person name="Mittelman R."/>
            <person name="Mlenga V."/>
            <person name="Montmayeur A."/>
            <person name="Mulrain L."/>
            <person name="Navidi A."/>
            <person name="Naylor J."/>
            <person name="Negash T."/>
            <person name="Nguyen T."/>
            <person name="Nguyen N."/>
            <person name="Nicol R."/>
            <person name="Norbu C."/>
            <person name="Norbu N."/>
            <person name="Novod N."/>
            <person name="O'Neill B."/>
            <person name="Osman S."/>
            <person name="Markiewicz E."/>
            <person name="Oyono O.L."/>
            <person name="Patti C."/>
            <person name="Phunkhang P."/>
            <person name="Pierre F."/>
            <person name="Priest M."/>
            <person name="Raghuraman S."/>
            <person name="Rege F."/>
            <person name="Reyes R."/>
            <person name="Rise C."/>
            <person name="Rogov P."/>
            <person name="Ross K."/>
            <person name="Ryan E."/>
            <person name="Settipalli S."/>
            <person name="Shea T."/>
            <person name="Sherpa N."/>
            <person name="Shi L."/>
            <person name="Shih D."/>
            <person name="Sparrow T."/>
            <person name="Spaulding J."/>
            <person name="Stalker J."/>
            <person name="Stange-Thomann N."/>
            <person name="Stavropoulos S."/>
            <person name="Stone C."/>
            <person name="Strader C."/>
            <person name="Tesfaye S."/>
            <person name="Thomson T."/>
            <person name="Thoulutsang Y."/>
            <person name="Thoulutsang D."/>
            <person name="Topham K."/>
            <person name="Topping I."/>
            <person name="Tsamla T."/>
            <person name="Vassiliev H."/>
            <person name="Vo A."/>
            <person name="Wangchuk T."/>
            <person name="Wangdi T."/>
            <person name="Weiand M."/>
            <person name="Wilkinson J."/>
            <person name="Wilson A."/>
            <person name="Yadav S."/>
            <person name="Young G."/>
            <person name="Yu Q."/>
            <person name="Zembek L."/>
            <person name="Zhong D."/>
            <person name="Zimmer A."/>
            <person name="Zwirko Z."/>
            <person name="Jaffe D.B."/>
            <person name="Alvarez P."/>
            <person name="Brockman W."/>
            <person name="Butler J."/>
            <person name="Chin C."/>
            <person name="Gnerre S."/>
            <person name="Grabherr M."/>
            <person name="Kleber M."/>
            <person name="Mauceli E."/>
            <person name="MacCallum I."/>
        </authorList>
    </citation>
    <scope>NUCLEOTIDE SEQUENCE [LARGE SCALE GENOMIC DNA]</scope>
    <source>
        <strain evidence="2">Tucson 14024-0371.13</strain>
    </source>
</reference>
<dbReference type="HOGENOM" id="CLU_1074691_0_0_1"/>
<proteinExistence type="predicted"/>
<organism evidence="1 2">
    <name type="scientific">Drosophila ananassae</name>
    <name type="common">Fruit fly</name>
    <dbReference type="NCBI Taxonomy" id="7217"/>
    <lineage>
        <taxon>Eukaryota</taxon>
        <taxon>Metazoa</taxon>
        <taxon>Ecdysozoa</taxon>
        <taxon>Arthropoda</taxon>
        <taxon>Hexapoda</taxon>
        <taxon>Insecta</taxon>
        <taxon>Pterygota</taxon>
        <taxon>Neoptera</taxon>
        <taxon>Endopterygota</taxon>
        <taxon>Diptera</taxon>
        <taxon>Brachycera</taxon>
        <taxon>Muscomorpha</taxon>
        <taxon>Ephydroidea</taxon>
        <taxon>Drosophilidae</taxon>
        <taxon>Drosophila</taxon>
        <taxon>Sophophora</taxon>
    </lineage>
</organism>
<dbReference type="PhylomeDB" id="B3MDZ7"/>
<dbReference type="AlphaFoldDB" id="B3MDZ7"/>
<dbReference type="KEGG" id="dan:6494220"/>
<accession>B3MDZ7</accession>
<evidence type="ECO:0000313" key="2">
    <source>
        <dbReference type="Proteomes" id="UP000007801"/>
    </source>
</evidence>
<sequence>MPKIHRLSDRQYMELDGLFQTMDMPTSHDSETDLESDSALSLCRLNRYNVTNLYDGSVGGGGAVAIPGTGRQRCYTMPHVPPPAPPSTPTLLTSCSNGSSNSNGNCSSSTVSVSISPTCSVSGNPHPLESPLNHFIHVKSGRTLRRETRCVDSELSKLFNVVSITNRLTTIKNRTNSGSNSNTISCADRGILNASRTISKLNGATATKIFKIHRDPKEFLRETDEDSVSAPEYDEEEEDTRIRYYRRTRYSRHFNSRMARKFNRKFARFEHHERMETIVDSFDFMSVNDADT</sequence>
<dbReference type="GeneID" id="6494220"/>
<dbReference type="eggNOG" id="ENOG502TB8G">
    <property type="taxonomic scope" value="Eukaryota"/>
</dbReference>
<name>B3MDZ7_DROAN</name>
<dbReference type="FunCoup" id="B3MDZ7">
    <property type="interactions" value="11"/>
</dbReference>
<keyword evidence="2" id="KW-1185">Reference proteome</keyword>
<protein>
    <submittedName>
        <fullName evidence="1">Uncharacterized protein</fullName>
    </submittedName>
</protein>
<dbReference type="InParanoid" id="B3MDZ7"/>
<dbReference type="EMBL" id="CH902619">
    <property type="protein sequence ID" value="EDV37542.1"/>
    <property type="molecule type" value="Genomic_DNA"/>
</dbReference>
<dbReference type="STRING" id="7217.B3MDZ7"/>
<evidence type="ECO:0000313" key="1">
    <source>
        <dbReference type="EMBL" id="EDV37542.1"/>
    </source>
</evidence>